<dbReference type="AlphaFoldDB" id="A0A926UWH9"/>
<evidence type="ECO:0000313" key="2">
    <source>
        <dbReference type="EMBL" id="MBD2152128.1"/>
    </source>
</evidence>
<organism evidence="2 3">
    <name type="scientific">Pseudanabaena cinerea FACHB-1277</name>
    <dbReference type="NCBI Taxonomy" id="2949581"/>
    <lineage>
        <taxon>Bacteria</taxon>
        <taxon>Bacillati</taxon>
        <taxon>Cyanobacteriota</taxon>
        <taxon>Cyanophyceae</taxon>
        <taxon>Pseudanabaenales</taxon>
        <taxon>Pseudanabaenaceae</taxon>
        <taxon>Pseudanabaena</taxon>
        <taxon>Pseudanabaena cinerea</taxon>
    </lineage>
</organism>
<gene>
    <name evidence="2" type="ORF">H6F44_18670</name>
</gene>
<reference evidence="2" key="1">
    <citation type="journal article" date="2015" name="ISME J.">
        <title>Draft Genome Sequence of Streptomyces incarnatus NRRL8089, which Produces the Nucleoside Antibiotic Sinefungin.</title>
        <authorList>
            <person name="Oshima K."/>
            <person name="Hattori M."/>
            <person name="Shimizu H."/>
            <person name="Fukuda K."/>
            <person name="Nemoto M."/>
            <person name="Inagaki K."/>
            <person name="Tamura T."/>
        </authorList>
    </citation>
    <scope>NUCLEOTIDE SEQUENCE</scope>
    <source>
        <strain evidence="2">FACHB-1277</strain>
    </source>
</reference>
<dbReference type="EMBL" id="JACJPY010000083">
    <property type="protein sequence ID" value="MBD2152128.1"/>
    <property type="molecule type" value="Genomic_DNA"/>
</dbReference>
<evidence type="ECO:0000259" key="1">
    <source>
        <dbReference type="Pfam" id="PF18480"/>
    </source>
</evidence>
<feature type="domain" description="DUF5615" evidence="1">
    <location>
        <begin position="10"/>
        <end position="111"/>
    </location>
</feature>
<keyword evidence="3" id="KW-1185">Reference proteome</keyword>
<dbReference type="InterPro" id="IPR041049">
    <property type="entry name" value="DUF5615"/>
</dbReference>
<accession>A0A926UWH9</accession>
<sequence length="115" mass="13220">MNELFTARIALVLALKKSNINVITVADAARFSFSDEEQLIWATEQRRVVYSFNMGDFQQLHHIFLTKGMEHSGIILVPQQRYSIGEQLRGLLKLISQKTAENMTNQLIFLSAYMK</sequence>
<reference evidence="2" key="2">
    <citation type="submission" date="2020-08" db="EMBL/GenBank/DDBJ databases">
        <authorList>
            <person name="Chen M."/>
            <person name="Teng W."/>
            <person name="Zhao L."/>
            <person name="Hu C."/>
            <person name="Zhou Y."/>
            <person name="Han B."/>
            <person name="Song L."/>
            <person name="Shu W."/>
        </authorList>
    </citation>
    <scope>NUCLEOTIDE SEQUENCE</scope>
    <source>
        <strain evidence="2">FACHB-1277</strain>
    </source>
</reference>
<dbReference type="Pfam" id="PF18480">
    <property type="entry name" value="DUF5615"/>
    <property type="match status" value="1"/>
</dbReference>
<evidence type="ECO:0000313" key="3">
    <source>
        <dbReference type="Proteomes" id="UP000631421"/>
    </source>
</evidence>
<comment type="caution">
    <text evidence="2">The sequence shown here is derived from an EMBL/GenBank/DDBJ whole genome shotgun (WGS) entry which is preliminary data.</text>
</comment>
<protein>
    <submittedName>
        <fullName evidence="2">DUF5615 family PIN-like protein</fullName>
    </submittedName>
</protein>
<name>A0A926UWH9_9CYAN</name>
<dbReference type="Proteomes" id="UP000631421">
    <property type="component" value="Unassembled WGS sequence"/>
</dbReference>
<proteinExistence type="predicted"/>